<dbReference type="GeneID" id="79783048"/>
<reference evidence="6 7" key="1">
    <citation type="submission" date="2015-10" db="EMBL/GenBank/DDBJ databases">
        <authorList>
            <person name="Gilbert D.G."/>
        </authorList>
    </citation>
    <scope>NUCLEOTIDE SEQUENCE [LARGE SCALE GENOMIC DNA]</scope>
    <source>
        <strain evidence="6 7">ChDC F311</strain>
    </source>
</reference>
<dbReference type="GO" id="GO:0032259">
    <property type="term" value="P:methylation"/>
    <property type="evidence" value="ECO:0007669"/>
    <property type="project" value="UniProtKB-KW"/>
</dbReference>
<organism evidence="6 7">
    <name type="scientific">Fusobacterium nucleatum subsp. nucleatum</name>
    <dbReference type="NCBI Taxonomy" id="76856"/>
    <lineage>
        <taxon>Bacteria</taxon>
        <taxon>Fusobacteriati</taxon>
        <taxon>Fusobacteriota</taxon>
        <taxon>Fusobacteriia</taxon>
        <taxon>Fusobacteriales</taxon>
        <taxon>Fusobacteriaceae</taxon>
        <taxon>Fusobacterium</taxon>
    </lineage>
</organism>
<dbReference type="RefSeq" id="WP_011015931.1">
    <property type="nucleotide sequence ID" value="NZ_LMVH01000002.1"/>
</dbReference>
<protein>
    <recommendedName>
        <fullName evidence="1">site-specific DNA-methyltransferase (adenine-specific)</fullName>
        <ecNumber evidence="1">2.1.1.72</ecNumber>
    </recommendedName>
</protein>
<proteinExistence type="predicted"/>
<dbReference type="SUPFAM" id="SSF53335">
    <property type="entry name" value="S-adenosyl-L-methionine-dependent methyltransferases"/>
    <property type="match status" value="1"/>
</dbReference>
<comment type="caution">
    <text evidence="6">The sequence shown here is derived from an EMBL/GenBank/DDBJ whole genome shotgun (WGS) entry which is preliminary data.</text>
</comment>
<dbReference type="InterPro" id="IPR029063">
    <property type="entry name" value="SAM-dependent_MTases_sf"/>
</dbReference>
<keyword evidence="3" id="KW-0808">Transferase</keyword>
<dbReference type="EC" id="2.1.1.72" evidence="1"/>
<evidence type="ECO:0000256" key="1">
    <source>
        <dbReference type="ARBA" id="ARBA00011900"/>
    </source>
</evidence>
<dbReference type="AlphaFoldDB" id="A0A124GCL8"/>
<evidence type="ECO:0000256" key="4">
    <source>
        <dbReference type="ARBA" id="ARBA00022691"/>
    </source>
</evidence>
<evidence type="ECO:0000313" key="7">
    <source>
        <dbReference type="Proteomes" id="UP000054800"/>
    </source>
</evidence>
<evidence type="ECO:0000256" key="2">
    <source>
        <dbReference type="ARBA" id="ARBA00022603"/>
    </source>
</evidence>
<dbReference type="InterPro" id="IPR002052">
    <property type="entry name" value="DNA_methylase_N6_adenine_CS"/>
</dbReference>
<accession>A0A124GCL8</accession>
<comment type="catalytic activity">
    <reaction evidence="5">
        <text>a 2'-deoxyadenosine in DNA + S-adenosyl-L-methionine = an N(6)-methyl-2'-deoxyadenosine in DNA + S-adenosyl-L-homocysteine + H(+)</text>
        <dbReference type="Rhea" id="RHEA:15197"/>
        <dbReference type="Rhea" id="RHEA-COMP:12418"/>
        <dbReference type="Rhea" id="RHEA-COMP:12419"/>
        <dbReference type="ChEBI" id="CHEBI:15378"/>
        <dbReference type="ChEBI" id="CHEBI:57856"/>
        <dbReference type="ChEBI" id="CHEBI:59789"/>
        <dbReference type="ChEBI" id="CHEBI:90615"/>
        <dbReference type="ChEBI" id="CHEBI:90616"/>
        <dbReference type="EC" id="2.1.1.72"/>
    </reaction>
</comment>
<dbReference type="OMA" id="YNARQYG"/>
<keyword evidence="2 6" id="KW-0489">Methyltransferase</keyword>
<dbReference type="REBASE" id="244514">
    <property type="entry name" value="M.Fnn25II"/>
</dbReference>
<dbReference type="GO" id="GO:0009307">
    <property type="term" value="P:DNA restriction-modification system"/>
    <property type="evidence" value="ECO:0007669"/>
    <property type="project" value="InterPro"/>
</dbReference>
<evidence type="ECO:0000256" key="5">
    <source>
        <dbReference type="ARBA" id="ARBA00047942"/>
    </source>
</evidence>
<sequence length="333" mass="38464">MNYIGSKLSLKSFIKDTILEISKIDNENKVFADLFAGTGVIGSEFKKMGYKVIANDIQHYSYILNKHFIENNSPINIELLEHLNSIEGKEGFIYNNYCIGSGSERNYFSDFNGKKCDAIRQELEKLYRDKAIDEHQYNYFLASLINSIDKHANTASVYGAFLKSLKKSAVKDFELELLPIIDGNKDGKAYNEDINILIKKIKGDILYLDPPYNARQYSANYHLLETISRYDDPIIKGKTGLRDYSNQKSKFCSKSQVNQVFEELISDADFKYIFLSYNDEGLMSLETIKEIMGKYGGYQCFTTDYKRFRADKEENRNHKKSSTVEYLHCLIKK</sequence>
<dbReference type="GO" id="GO:0009007">
    <property type="term" value="F:site-specific DNA-methyltransferase (adenine-specific) activity"/>
    <property type="evidence" value="ECO:0007669"/>
    <property type="project" value="UniProtKB-EC"/>
</dbReference>
<dbReference type="Gene3D" id="3.40.50.150">
    <property type="entry name" value="Vaccinia Virus protein VP39"/>
    <property type="match status" value="1"/>
</dbReference>
<dbReference type="GO" id="GO:0003676">
    <property type="term" value="F:nucleic acid binding"/>
    <property type="evidence" value="ECO:0007669"/>
    <property type="project" value="InterPro"/>
</dbReference>
<dbReference type="OrthoDB" id="9805629at2"/>
<dbReference type="EMBL" id="LMVH01000002">
    <property type="protein sequence ID" value="KUL97852.1"/>
    <property type="molecule type" value="Genomic_DNA"/>
</dbReference>
<dbReference type="PROSITE" id="PS00092">
    <property type="entry name" value="N6_MTASE"/>
    <property type="match status" value="1"/>
</dbReference>
<evidence type="ECO:0000313" key="6">
    <source>
        <dbReference type="EMBL" id="KUL97852.1"/>
    </source>
</evidence>
<gene>
    <name evidence="6" type="ORF">RO03_10560</name>
</gene>
<dbReference type="InterPro" id="IPR012327">
    <property type="entry name" value="MeTrfase_D12"/>
</dbReference>
<dbReference type="Pfam" id="PF02086">
    <property type="entry name" value="MethyltransfD12"/>
    <property type="match status" value="1"/>
</dbReference>
<keyword evidence="4" id="KW-0949">S-adenosyl-L-methionine</keyword>
<evidence type="ECO:0000256" key="3">
    <source>
        <dbReference type="ARBA" id="ARBA00022679"/>
    </source>
</evidence>
<dbReference type="Proteomes" id="UP000054800">
    <property type="component" value="Unassembled WGS sequence"/>
</dbReference>
<dbReference type="PRINTS" id="PR00505">
    <property type="entry name" value="D12N6MTFRASE"/>
</dbReference>
<name>A0A124GCL8_FUSNC</name>